<dbReference type="RefSeq" id="WP_170161072.1">
    <property type="nucleotide sequence ID" value="NZ_AP017928.1"/>
</dbReference>
<keyword evidence="4" id="KW-0145">Chemotaxis</keyword>
<evidence type="ECO:0000256" key="10">
    <source>
        <dbReference type="ARBA" id="ARBA00029447"/>
    </source>
</evidence>
<evidence type="ECO:0000256" key="7">
    <source>
        <dbReference type="ARBA" id="ARBA00022989"/>
    </source>
</evidence>
<dbReference type="SMART" id="SM00304">
    <property type="entry name" value="HAMP"/>
    <property type="match status" value="2"/>
</dbReference>
<keyword evidence="18" id="KW-1185">Reference proteome</keyword>
<evidence type="ECO:0000313" key="18">
    <source>
        <dbReference type="Proteomes" id="UP000266313"/>
    </source>
</evidence>
<comment type="subcellular location">
    <subcellularLocation>
        <location evidence="1">Cell inner membrane</location>
        <topology evidence="1">Multi-pass membrane protein</topology>
    </subcellularLocation>
</comment>
<dbReference type="PROSITE" id="PS50885">
    <property type="entry name" value="HAMP"/>
    <property type="match status" value="1"/>
</dbReference>
<dbReference type="SUPFAM" id="SSF58104">
    <property type="entry name" value="Methyl-accepting chemotaxis protein (MCP) signaling domain"/>
    <property type="match status" value="1"/>
</dbReference>
<dbReference type="PROSITE" id="PS50111">
    <property type="entry name" value="CHEMOTAXIS_TRANSDUC_2"/>
    <property type="match status" value="1"/>
</dbReference>
<protein>
    <submittedName>
        <fullName evidence="17">Methyl-accepting chemotaxis sensory transducer with Pas/Pac sensor</fullName>
    </submittedName>
</protein>
<dbReference type="InterPro" id="IPR013655">
    <property type="entry name" value="PAS_fold_3"/>
</dbReference>
<keyword evidence="9 11" id="KW-0807">Transducer</keyword>
<evidence type="ECO:0000256" key="1">
    <source>
        <dbReference type="ARBA" id="ARBA00004429"/>
    </source>
</evidence>
<evidence type="ECO:0000256" key="5">
    <source>
        <dbReference type="ARBA" id="ARBA00022519"/>
    </source>
</evidence>
<dbReference type="CDD" id="cd11386">
    <property type="entry name" value="MCP_signal"/>
    <property type="match status" value="1"/>
</dbReference>
<dbReference type="FunFam" id="1.10.287.950:FF:000001">
    <property type="entry name" value="Methyl-accepting chemotaxis sensory transducer"/>
    <property type="match status" value="1"/>
</dbReference>
<evidence type="ECO:0000259" key="15">
    <source>
        <dbReference type="PROSITE" id="PS50192"/>
    </source>
</evidence>
<keyword evidence="3" id="KW-0488">Methylation</keyword>
<feature type="domain" description="Methyl-accepting transducer" evidence="13">
    <location>
        <begin position="250"/>
        <end position="486"/>
    </location>
</feature>
<feature type="domain" description="T-SNARE coiled-coil homology" evidence="15">
    <location>
        <begin position="445"/>
        <end position="499"/>
    </location>
</feature>
<keyword evidence="6 12" id="KW-0812">Transmembrane</keyword>
<evidence type="ECO:0000259" key="16">
    <source>
        <dbReference type="PROSITE" id="PS50885"/>
    </source>
</evidence>
<evidence type="ECO:0000256" key="11">
    <source>
        <dbReference type="PROSITE-ProRule" id="PRU00284"/>
    </source>
</evidence>
<dbReference type="SMART" id="SM00283">
    <property type="entry name" value="MA"/>
    <property type="match status" value="1"/>
</dbReference>
<keyword evidence="7 12" id="KW-1133">Transmembrane helix</keyword>
<accession>A0A250KSW9</accession>
<name>A0A250KSW9_9GAMM</name>
<sequence>MKINLPITGNESTYPADAQLISTTDLKGIITYTNKSFQDVAGFTEHELLHKSHNIVRHPDMPPEAFIDLWSTLKNRSPWMGIVKNRCKNGDHYWVDAFVMPMLDGDRIVGYESVRVNPSREHVARAEALYRSFREKKFKVFSLFRLSFRAKAFVGFLVAITPPLALAFNGVGAHPMFFATAAVSLGIAAVMTRLLINPLTRAANYSRQFIDNSIARQVYAGRDDEVGQLQTAITSLQARLRTVIGRFEDAAGRLRRMATQTREAAAQTSADLAHQQAEIAMVATAVDEMTATVQSIARNAAEAASAADRATGAAGKGKQAVGQTSVAIDDLAHEVESAAQVIEKLEQESKGIDVVVSVIRDIADQTNLLALNAAIEAARAGERGRGFAVVAEEVRKLASTTQSSTREIQQIVERLQNGAQKASAVMEKGRRQAQVSVQQAEICNETLSEITRAIEEIKDMNVQVASAVEEQSCVTQEIMRNIENINQKTGAIATEAGRTSEASQQALDLATDLENLMNRFSRTEE</sequence>
<dbReference type="InterPro" id="IPR035965">
    <property type="entry name" value="PAS-like_dom_sf"/>
</dbReference>
<gene>
    <name evidence="17" type="ORF">sS8_2762</name>
</gene>
<dbReference type="GO" id="GO:0007165">
    <property type="term" value="P:signal transduction"/>
    <property type="evidence" value="ECO:0007669"/>
    <property type="project" value="UniProtKB-KW"/>
</dbReference>
<dbReference type="KEGG" id="mmai:sS8_2762"/>
<keyword evidence="8 12" id="KW-0472">Membrane</keyword>
<dbReference type="PROSITE" id="PS50192">
    <property type="entry name" value="T_SNARE"/>
    <property type="match status" value="1"/>
</dbReference>
<comment type="similarity">
    <text evidence="10">Belongs to the methyl-accepting chemotaxis (MCP) protein family.</text>
</comment>
<reference evidence="17 18" key="1">
    <citation type="submission" date="2016-12" db="EMBL/GenBank/DDBJ databases">
        <title>Genome sequencing of Methylocaldum marinum.</title>
        <authorList>
            <person name="Takeuchi M."/>
            <person name="Kamagata Y."/>
            <person name="Hiraoka S."/>
            <person name="Oshima K."/>
            <person name="Hattori M."/>
            <person name="Iwasaki W."/>
        </authorList>
    </citation>
    <scope>NUCLEOTIDE SEQUENCE [LARGE SCALE GENOMIC DNA]</scope>
    <source>
        <strain evidence="17 18">S8</strain>
    </source>
</reference>
<dbReference type="EMBL" id="AP017928">
    <property type="protein sequence ID" value="BBA34707.1"/>
    <property type="molecule type" value="Genomic_DNA"/>
</dbReference>
<dbReference type="Gene3D" id="3.30.450.20">
    <property type="entry name" value="PAS domain"/>
    <property type="match status" value="1"/>
</dbReference>
<evidence type="ECO:0000256" key="8">
    <source>
        <dbReference type="ARBA" id="ARBA00023136"/>
    </source>
</evidence>
<evidence type="ECO:0000259" key="13">
    <source>
        <dbReference type="PROSITE" id="PS50111"/>
    </source>
</evidence>
<dbReference type="Gene3D" id="1.10.287.950">
    <property type="entry name" value="Methyl-accepting chemotaxis protein"/>
    <property type="match status" value="1"/>
</dbReference>
<keyword evidence="5" id="KW-0997">Cell inner membrane</keyword>
<keyword evidence="2" id="KW-1003">Cell membrane</keyword>
<dbReference type="GO" id="GO:0005886">
    <property type="term" value="C:plasma membrane"/>
    <property type="evidence" value="ECO:0007669"/>
    <property type="project" value="UniProtKB-SubCell"/>
</dbReference>
<dbReference type="SUPFAM" id="SSF55785">
    <property type="entry name" value="PYP-like sensor domain (PAS domain)"/>
    <property type="match status" value="1"/>
</dbReference>
<evidence type="ECO:0000313" key="17">
    <source>
        <dbReference type="EMBL" id="BBA34707.1"/>
    </source>
</evidence>
<proteinExistence type="inferred from homology"/>
<evidence type="ECO:0000256" key="6">
    <source>
        <dbReference type="ARBA" id="ARBA00022692"/>
    </source>
</evidence>
<evidence type="ECO:0000256" key="12">
    <source>
        <dbReference type="SAM" id="Phobius"/>
    </source>
</evidence>
<dbReference type="InterPro" id="IPR000727">
    <property type="entry name" value="T_SNARE_dom"/>
</dbReference>
<dbReference type="PANTHER" id="PTHR32089">
    <property type="entry name" value="METHYL-ACCEPTING CHEMOTAXIS PROTEIN MCPB"/>
    <property type="match status" value="1"/>
</dbReference>
<dbReference type="Proteomes" id="UP000266313">
    <property type="component" value="Chromosome"/>
</dbReference>
<evidence type="ECO:0000256" key="9">
    <source>
        <dbReference type="ARBA" id="ARBA00023224"/>
    </source>
</evidence>
<dbReference type="Pfam" id="PF00015">
    <property type="entry name" value="MCPsignal"/>
    <property type="match status" value="1"/>
</dbReference>
<feature type="transmembrane region" description="Helical" evidence="12">
    <location>
        <begin position="152"/>
        <end position="171"/>
    </location>
</feature>
<dbReference type="InterPro" id="IPR003660">
    <property type="entry name" value="HAMP_dom"/>
</dbReference>
<evidence type="ECO:0000256" key="2">
    <source>
        <dbReference type="ARBA" id="ARBA00022475"/>
    </source>
</evidence>
<dbReference type="PROSITE" id="PS50112">
    <property type="entry name" value="PAS"/>
    <property type="match status" value="1"/>
</dbReference>
<feature type="transmembrane region" description="Helical" evidence="12">
    <location>
        <begin position="177"/>
        <end position="196"/>
    </location>
</feature>
<feature type="domain" description="HAMP" evidence="16">
    <location>
        <begin position="193"/>
        <end position="245"/>
    </location>
</feature>
<dbReference type="NCBIfam" id="TIGR00229">
    <property type="entry name" value="sensory_box"/>
    <property type="match status" value="1"/>
</dbReference>
<dbReference type="CDD" id="cd00130">
    <property type="entry name" value="PAS"/>
    <property type="match status" value="1"/>
</dbReference>
<dbReference type="PANTHER" id="PTHR32089:SF74">
    <property type="entry name" value="METHYL-ACCEPTING CHEMOTAXIS PROTEIN AER"/>
    <property type="match status" value="1"/>
</dbReference>
<dbReference type="AlphaFoldDB" id="A0A250KSW9"/>
<evidence type="ECO:0000259" key="14">
    <source>
        <dbReference type="PROSITE" id="PS50112"/>
    </source>
</evidence>
<dbReference type="InterPro" id="IPR000014">
    <property type="entry name" value="PAS"/>
</dbReference>
<dbReference type="GO" id="GO:0052131">
    <property type="term" value="P:positive aerotaxis"/>
    <property type="evidence" value="ECO:0007669"/>
    <property type="project" value="UniProtKB-ARBA"/>
</dbReference>
<evidence type="ECO:0000256" key="4">
    <source>
        <dbReference type="ARBA" id="ARBA00022500"/>
    </source>
</evidence>
<organism evidence="17 18">
    <name type="scientific">Methylocaldum marinum</name>
    <dbReference type="NCBI Taxonomy" id="1432792"/>
    <lineage>
        <taxon>Bacteria</taxon>
        <taxon>Pseudomonadati</taxon>
        <taxon>Pseudomonadota</taxon>
        <taxon>Gammaproteobacteria</taxon>
        <taxon>Methylococcales</taxon>
        <taxon>Methylococcaceae</taxon>
        <taxon>Methylocaldum</taxon>
    </lineage>
</organism>
<dbReference type="InterPro" id="IPR004089">
    <property type="entry name" value="MCPsignal_dom"/>
</dbReference>
<dbReference type="Pfam" id="PF08447">
    <property type="entry name" value="PAS_3"/>
    <property type="match status" value="1"/>
</dbReference>
<evidence type="ECO:0000256" key="3">
    <source>
        <dbReference type="ARBA" id="ARBA00022481"/>
    </source>
</evidence>
<feature type="domain" description="PAS" evidence="14">
    <location>
        <begin position="21"/>
        <end position="60"/>
    </location>
</feature>
<dbReference type="FunFam" id="3.30.450.20:FF:000046">
    <property type="entry name" value="Aerotaxis sensor receptor"/>
    <property type="match status" value="1"/>
</dbReference>